<evidence type="ECO:0008006" key="4">
    <source>
        <dbReference type="Google" id="ProtNLM"/>
    </source>
</evidence>
<evidence type="ECO:0000256" key="1">
    <source>
        <dbReference type="SAM" id="SignalP"/>
    </source>
</evidence>
<dbReference type="EMBL" id="BAAAHQ010000023">
    <property type="protein sequence ID" value="GAA0937294.1"/>
    <property type="molecule type" value="Genomic_DNA"/>
</dbReference>
<comment type="caution">
    <text evidence="2">The sequence shown here is derived from an EMBL/GenBank/DDBJ whole genome shotgun (WGS) entry which is preliminary data.</text>
</comment>
<sequence>MRFSGKLALGFVAVALSVTVSACGGDATATGSSSDSGSSSASGVDKAAFIEKFKEDPEMKELLKDIPEDVATCMLDLGWESAQKYDPAKLKSFVEGKITMDELGKEDKSTADENIAKAEKCVKKP</sequence>
<evidence type="ECO:0000313" key="3">
    <source>
        <dbReference type="Proteomes" id="UP001501578"/>
    </source>
</evidence>
<organism evidence="2 3">
    <name type="scientific">Nonomuraea longicatena</name>
    <dbReference type="NCBI Taxonomy" id="83682"/>
    <lineage>
        <taxon>Bacteria</taxon>
        <taxon>Bacillati</taxon>
        <taxon>Actinomycetota</taxon>
        <taxon>Actinomycetes</taxon>
        <taxon>Streptosporangiales</taxon>
        <taxon>Streptosporangiaceae</taxon>
        <taxon>Nonomuraea</taxon>
    </lineage>
</organism>
<keyword evidence="1" id="KW-0732">Signal</keyword>
<evidence type="ECO:0000313" key="2">
    <source>
        <dbReference type="EMBL" id="GAA0937294.1"/>
    </source>
</evidence>
<keyword evidence="3" id="KW-1185">Reference proteome</keyword>
<name>A0ABN1Q448_9ACTN</name>
<accession>A0ABN1Q448</accession>
<gene>
    <name evidence="2" type="ORF">GCM10009560_46520</name>
</gene>
<protein>
    <recommendedName>
        <fullName evidence="4">Lipoprotein</fullName>
    </recommendedName>
</protein>
<dbReference type="PROSITE" id="PS51257">
    <property type="entry name" value="PROKAR_LIPOPROTEIN"/>
    <property type="match status" value="1"/>
</dbReference>
<proteinExistence type="predicted"/>
<reference evidence="2 3" key="1">
    <citation type="journal article" date="2019" name="Int. J. Syst. Evol. Microbiol.">
        <title>The Global Catalogue of Microorganisms (GCM) 10K type strain sequencing project: providing services to taxonomists for standard genome sequencing and annotation.</title>
        <authorList>
            <consortium name="The Broad Institute Genomics Platform"/>
            <consortium name="The Broad Institute Genome Sequencing Center for Infectious Disease"/>
            <person name="Wu L."/>
            <person name="Ma J."/>
        </authorList>
    </citation>
    <scope>NUCLEOTIDE SEQUENCE [LARGE SCALE GENOMIC DNA]</scope>
    <source>
        <strain evidence="2 3">JCM 11136</strain>
    </source>
</reference>
<feature type="chain" id="PRO_5046254554" description="Lipoprotein" evidence="1">
    <location>
        <begin position="23"/>
        <end position="125"/>
    </location>
</feature>
<dbReference type="Proteomes" id="UP001501578">
    <property type="component" value="Unassembled WGS sequence"/>
</dbReference>
<feature type="signal peptide" evidence="1">
    <location>
        <begin position="1"/>
        <end position="22"/>
    </location>
</feature>